<proteinExistence type="predicted"/>
<gene>
    <name evidence="2" type="ORF">EV199_2865</name>
</gene>
<sequence>MSNQVSRPNFFWSILTMKCPRCRRGNMFNNKNPWNLKKVFDMPETCPVCAQRYEIEVGFWYGTGYVSYALSVALSVTTFVAWIVLIGMSAHDTRFFWWLGINIFLLIFLQPWLMRLSRVIYLYFFVKYNPNYKTEEPVSEI</sequence>
<comment type="caution">
    <text evidence="2">The sequence shown here is derived from an EMBL/GenBank/DDBJ whole genome shotgun (WGS) entry which is preliminary data.</text>
</comment>
<dbReference type="RefSeq" id="WP_130541510.1">
    <property type="nucleotide sequence ID" value="NZ_CP042431.1"/>
</dbReference>
<name>A0A4Q7MQG5_9BACT</name>
<keyword evidence="3" id="KW-1185">Reference proteome</keyword>
<dbReference type="Proteomes" id="UP000293874">
    <property type="component" value="Unassembled WGS sequence"/>
</dbReference>
<feature type="transmembrane region" description="Helical" evidence="1">
    <location>
        <begin position="65"/>
        <end position="88"/>
    </location>
</feature>
<evidence type="ECO:0000313" key="2">
    <source>
        <dbReference type="EMBL" id="RZS70966.1"/>
    </source>
</evidence>
<evidence type="ECO:0000313" key="3">
    <source>
        <dbReference type="Proteomes" id="UP000293874"/>
    </source>
</evidence>
<evidence type="ECO:0008006" key="4">
    <source>
        <dbReference type="Google" id="ProtNLM"/>
    </source>
</evidence>
<keyword evidence="1" id="KW-1133">Transmembrane helix</keyword>
<dbReference type="OrthoDB" id="9790326at2"/>
<dbReference type="EMBL" id="SGXA01000002">
    <property type="protein sequence ID" value="RZS70966.1"/>
    <property type="molecule type" value="Genomic_DNA"/>
</dbReference>
<evidence type="ECO:0000256" key="1">
    <source>
        <dbReference type="SAM" id="Phobius"/>
    </source>
</evidence>
<accession>A0A4Q7MQG5</accession>
<organism evidence="2 3">
    <name type="scientific">Pseudobacter ginsenosidimutans</name>
    <dbReference type="NCBI Taxonomy" id="661488"/>
    <lineage>
        <taxon>Bacteria</taxon>
        <taxon>Pseudomonadati</taxon>
        <taxon>Bacteroidota</taxon>
        <taxon>Chitinophagia</taxon>
        <taxon>Chitinophagales</taxon>
        <taxon>Chitinophagaceae</taxon>
        <taxon>Pseudobacter</taxon>
    </lineage>
</organism>
<keyword evidence="1" id="KW-0812">Transmembrane</keyword>
<feature type="transmembrane region" description="Helical" evidence="1">
    <location>
        <begin position="95"/>
        <end position="113"/>
    </location>
</feature>
<dbReference type="AlphaFoldDB" id="A0A4Q7MQG5"/>
<protein>
    <recommendedName>
        <fullName evidence="4">DUF983 domain-containing protein</fullName>
    </recommendedName>
</protein>
<reference evidence="2 3" key="1">
    <citation type="submission" date="2019-02" db="EMBL/GenBank/DDBJ databases">
        <title>Genomic Encyclopedia of Type Strains, Phase IV (KMG-IV): sequencing the most valuable type-strain genomes for metagenomic binning, comparative biology and taxonomic classification.</title>
        <authorList>
            <person name="Goeker M."/>
        </authorList>
    </citation>
    <scope>NUCLEOTIDE SEQUENCE [LARGE SCALE GENOMIC DNA]</scope>
    <source>
        <strain evidence="2 3">DSM 18116</strain>
    </source>
</reference>
<keyword evidence="1" id="KW-0472">Membrane</keyword>